<sequence length="744" mass="82489">MIAELFLVLMGHTSSLFPKDHHVHPAFVPLLHPGEKQCIESLGLIAYRYRHINESCRALTSRFQSRYIAALCSTLNLILKREYQPLVIDSEAKVLRREPTLVASNSFVPLSLLRATFADWDAPFVALVSLLDTLSAQAHWPPGPLIDLLQTLAHTGVERVARIMAELSTAVQRVWLAQLIAFMVHGTHMGPEPLVSEGLTLLAGSMPQCVLPHARESIEYVGRAVATVRDAQWNRQPPRSMMVNHTRMLQSVLPEDQHAFERVIADIRTDIGEWLWLNVLTRVDVLEAVESLANYFLLRNGEFSLALIREIERLKISRLTAHAGPSSMIREQDLNLALLRASLGTSAQQDPHLTRLRFAMPTGPVRPLLPSLAAGPPPASASAQQLDIPFVTVILGTQLQLTYTAPWPLDLVLRPAELTAYGALFACLSALRHTHTRVHQCWSALPNAQRARRRWTHLGEGGGTHADLAARGRLLRCAWGIVRDMGWFLDCVLGYVMTDVIDVEFARFRAELGRGNNTETDAGIPRSMLHSDATASSHPDAHIPTAPARSDPVPQPAYLDFTTLRLLHAEYLERLLVGCLLTDTQLMATLRGVFDVCERFVGQIERWGGDVLPALLSEGSDEKEDDGVGEQVRERAVVVAEIHGALRELLDSFYEQASMRVQLPQFSTSADATNRRVSRVHHPSSRTTNNSTSRAAKLTDDVAASVRRHVESLLLRLDFNGRFSTPPARPDIVHMDVLAEGGLG</sequence>
<feature type="compositionally biased region" description="Low complexity" evidence="7">
    <location>
        <begin position="685"/>
        <end position="694"/>
    </location>
</feature>
<evidence type="ECO:0000256" key="1">
    <source>
        <dbReference type="ARBA" id="ARBA00004267"/>
    </source>
</evidence>
<feature type="region of interest" description="Disordered" evidence="7">
    <location>
        <begin position="530"/>
        <end position="550"/>
    </location>
</feature>
<dbReference type="EMBL" id="KN881618">
    <property type="protein sequence ID" value="KIY53336.1"/>
    <property type="molecule type" value="Genomic_DNA"/>
</dbReference>
<feature type="domain" description="Gamma tubulin complex component protein N-terminal" evidence="9">
    <location>
        <begin position="3"/>
        <end position="187"/>
    </location>
</feature>
<dbReference type="Proteomes" id="UP000054144">
    <property type="component" value="Unassembled WGS sequence"/>
</dbReference>
<dbReference type="GO" id="GO:0000930">
    <property type="term" value="C:gamma-tubulin complex"/>
    <property type="evidence" value="ECO:0007669"/>
    <property type="project" value="UniProtKB-ARBA"/>
</dbReference>
<evidence type="ECO:0000313" key="11">
    <source>
        <dbReference type="Proteomes" id="UP000054144"/>
    </source>
</evidence>
<dbReference type="InterPro" id="IPR007259">
    <property type="entry name" value="GCP"/>
</dbReference>
<dbReference type="GO" id="GO:0044732">
    <property type="term" value="C:mitotic spindle pole body"/>
    <property type="evidence" value="ECO:0007669"/>
    <property type="project" value="TreeGrafter"/>
</dbReference>
<dbReference type="GO" id="GO:0043015">
    <property type="term" value="F:gamma-tubulin binding"/>
    <property type="evidence" value="ECO:0007669"/>
    <property type="project" value="InterPro"/>
</dbReference>
<dbReference type="Pfam" id="PF04130">
    <property type="entry name" value="GCP_C_terminal"/>
    <property type="match status" value="1"/>
</dbReference>
<evidence type="ECO:0000259" key="9">
    <source>
        <dbReference type="Pfam" id="PF17681"/>
    </source>
</evidence>
<evidence type="ECO:0000256" key="7">
    <source>
        <dbReference type="SAM" id="MobiDB-lite"/>
    </source>
</evidence>
<reference evidence="10 11" key="1">
    <citation type="journal article" date="2015" name="Fungal Genet. Biol.">
        <title>Evolution of novel wood decay mechanisms in Agaricales revealed by the genome sequences of Fistulina hepatica and Cylindrobasidium torrendii.</title>
        <authorList>
            <person name="Floudas D."/>
            <person name="Held B.W."/>
            <person name="Riley R."/>
            <person name="Nagy L.G."/>
            <person name="Koehler G."/>
            <person name="Ransdell A.S."/>
            <person name="Younus H."/>
            <person name="Chow J."/>
            <person name="Chiniquy J."/>
            <person name="Lipzen A."/>
            <person name="Tritt A."/>
            <person name="Sun H."/>
            <person name="Haridas S."/>
            <person name="LaButti K."/>
            <person name="Ohm R.A."/>
            <person name="Kues U."/>
            <person name="Blanchette R.A."/>
            <person name="Grigoriev I.V."/>
            <person name="Minto R.E."/>
            <person name="Hibbett D.S."/>
        </authorList>
    </citation>
    <scope>NUCLEOTIDE SEQUENCE [LARGE SCALE GENOMIC DNA]</scope>
    <source>
        <strain evidence="10 11">ATCC 64428</strain>
    </source>
</reference>
<accession>A0A0D7APU8</accession>
<dbReference type="GO" id="GO:0051321">
    <property type="term" value="P:meiotic cell cycle"/>
    <property type="evidence" value="ECO:0007669"/>
    <property type="project" value="TreeGrafter"/>
</dbReference>
<evidence type="ECO:0000256" key="4">
    <source>
        <dbReference type="ARBA" id="ARBA00022701"/>
    </source>
</evidence>
<evidence type="ECO:0000259" key="8">
    <source>
        <dbReference type="Pfam" id="PF04130"/>
    </source>
</evidence>
<keyword evidence="3 6" id="KW-0963">Cytoplasm</keyword>
<evidence type="ECO:0000256" key="3">
    <source>
        <dbReference type="ARBA" id="ARBA00022490"/>
    </source>
</evidence>
<dbReference type="InterPro" id="IPR042241">
    <property type="entry name" value="GCP_C_sf"/>
</dbReference>
<dbReference type="GO" id="GO:0000278">
    <property type="term" value="P:mitotic cell cycle"/>
    <property type="evidence" value="ECO:0007669"/>
    <property type="project" value="TreeGrafter"/>
</dbReference>
<dbReference type="AlphaFoldDB" id="A0A0D7APU8"/>
<evidence type="ECO:0000256" key="5">
    <source>
        <dbReference type="ARBA" id="ARBA00023212"/>
    </source>
</evidence>
<feature type="domain" description="Gamma tubulin complex component C-terminal" evidence="8">
    <location>
        <begin position="290"/>
        <end position="721"/>
    </location>
</feature>
<comment type="subcellular location">
    <subcellularLocation>
        <location evidence="1 6">Cytoplasm</location>
        <location evidence="1 6">Cytoskeleton</location>
        <location evidence="1 6">Microtubule organizing center</location>
    </subcellularLocation>
</comment>
<dbReference type="GO" id="GO:0007020">
    <property type="term" value="P:microtubule nucleation"/>
    <property type="evidence" value="ECO:0007669"/>
    <property type="project" value="InterPro"/>
</dbReference>
<protein>
    <recommendedName>
        <fullName evidence="6">Spindle pole body component</fullName>
    </recommendedName>
</protein>
<proteinExistence type="inferred from homology"/>
<dbReference type="GO" id="GO:0051225">
    <property type="term" value="P:spindle assembly"/>
    <property type="evidence" value="ECO:0007669"/>
    <property type="project" value="TreeGrafter"/>
</dbReference>
<gene>
    <name evidence="10" type="ORF">FISHEDRAFT_33405</name>
</gene>
<dbReference type="InterPro" id="IPR041470">
    <property type="entry name" value="GCP_N"/>
</dbReference>
<feature type="region of interest" description="Disordered" evidence="7">
    <location>
        <begin position="672"/>
        <end position="696"/>
    </location>
</feature>
<dbReference type="PANTHER" id="PTHR19302">
    <property type="entry name" value="GAMMA TUBULIN COMPLEX PROTEIN"/>
    <property type="match status" value="1"/>
</dbReference>
<name>A0A0D7APU8_9AGAR</name>
<keyword evidence="4 6" id="KW-0493">Microtubule</keyword>
<dbReference type="InterPro" id="IPR040457">
    <property type="entry name" value="GCP_C"/>
</dbReference>
<evidence type="ECO:0000256" key="2">
    <source>
        <dbReference type="ARBA" id="ARBA00010337"/>
    </source>
</evidence>
<dbReference type="Gene3D" id="1.20.120.1900">
    <property type="entry name" value="Gamma-tubulin complex, C-terminal domain"/>
    <property type="match status" value="1"/>
</dbReference>
<evidence type="ECO:0000313" key="10">
    <source>
        <dbReference type="EMBL" id="KIY53336.1"/>
    </source>
</evidence>
<organism evidence="10 11">
    <name type="scientific">Fistulina hepatica ATCC 64428</name>
    <dbReference type="NCBI Taxonomy" id="1128425"/>
    <lineage>
        <taxon>Eukaryota</taxon>
        <taxon>Fungi</taxon>
        <taxon>Dikarya</taxon>
        <taxon>Basidiomycota</taxon>
        <taxon>Agaricomycotina</taxon>
        <taxon>Agaricomycetes</taxon>
        <taxon>Agaricomycetidae</taxon>
        <taxon>Agaricales</taxon>
        <taxon>Fistulinaceae</taxon>
        <taxon>Fistulina</taxon>
    </lineage>
</organism>
<comment type="similarity">
    <text evidence="2 6">Belongs to the TUBGCP family.</text>
</comment>
<dbReference type="PANTHER" id="PTHR19302:SF27">
    <property type="entry name" value="GAMMA-TUBULIN COMPLEX COMPONENT 4"/>
    <property type="match status" value="1"/>
</dbReference>
<keyword evidence="11" id="KW-1185">Reference proteome</keyword>
<evidence type="ECO:0000256" key="6">
    <source>
        <dbReference type="RuleBase" id="RU363050"/>
    </source>
</evidence>
<keyword evidence="5 6" id="KW-0206">Cytoskeleton</keyword>
<dbReference type="GO" id="GO:0000922">
    <property type="term" value="C:spindle pole"/>
    <property type="evidence" value="ECO:0007669"/>
    <property type="project" value="InterPro"/>
</dbReference>
<dbReference type="OrthoDB" id="1608002at2759"/>
<dbReference type="GO" id="GO:0031122">
    <property type="term" value="P:cytoplasmic microtubule organization"/>
    <property type="evidence" value="ECO:0007669"/>
    <property type="project" value="TreeGrafter"/>
</dbReference>
<dbReference type="Pfam" id="PF17681">
    <property type="entry name" value="GCP_N_terminal"/>
    <property type="match status" value="1"/>
</dbReference>
<dbReference type="GO" id="GO:0005874">
    <property type="term" value="C:microtubule"/>
    <property type="evidence" value="ECO:0007669"/>
    <property type="project" value="UniProtKB-KW"/>
</dbReference>
<dbReference type="GO" id="GO:0051011">
    <property type="term" value="F:microtubule minus-end binding"/>
    <property type="evidence" value="ECO:0007669"/>
    <property type="project" value="TreeGrafter"/>
</dbReference>